<accession>A0A385EE23</accession>
<gene>
    <name evidence="1" type="ORF">CcrBL9_gp241c</name>
</gene>
<dbReference type="Proteomes" id="UP000259421">
    <property type="component" value="Segment"/>
</dbReference>
<organism evidence="1 2">
    <name type="scientific">Caulobacter phage CcrBL9</name>
    <dbReference type="NCBI Taxonomy" id="2283270"/>
    <lineage>
        <taxon>Viruses</taxon>
        <taxon>Duplodnaviria</taxon>
        <taxon>Heunggongvirae</taxon>
        <taxon>Uroviricota</taxon>
        <taxon>Caudoviricetes</taxon>
        <taxon>Jeanschmidtviridae</taxon>
        <taxon>Bertelyvirus</taxon>
        <taxon>Bertelyvirus BL9</taxon>
    </lineage>
</organism>
<reference evidence="1 2" key="2">
    <citation type="submission" date="2018-09" db="EMBL/GenBank/DDBJ databases">
        <title>Giant CbK-like Caulobacter bacteriophages have genetically divergent genomes.</title>
        <authorList>
            <person name="Wilson K."/>
            <person name="Ely B."/>
        </authorList>
    </citation>
    <scope>NUCLEOTIDE SEQUENCE [LARGE SCALE GENOMIC DNA]</scope>
</reference>
<protein>
    <submittedName>
        <fullName evidence="1">Uncharacterized protein</fullName>
    </submittedName>
</protein>
<sequence>MPATANVKTLHPNAPAPRAKLADLLAAAKAESRQQVQDYIDQIEGLIAASKELAAQGDMIPPGIVDAAQRLERVLDTSKTNIQSLAMKNL</sequence>
<keyword evidence="2" id="KW-1185">Reference proteome</keyword>
<dbReference type="EMBL" id="MH588546">
    <property type="protein sequence ID" value="AXQ69265.1"/>
    <property type="molecule type" value="Genomic_DNA"/>
</dbReference>
<evidence type="ECO:0000313" key="1">
    <source>
        <dbReference type="EMBL" id="AXQ69265.1"/>
    </source>
</evidence>
<proteinExistence type="predicted"/>
<name>A0A385EE23_9CAUD</name>
<evidence type="ECO:0000313" key="2">
    <source>
        <dbReference type="Proteomes" id="UP000259421"/>
    </source>
</evidence>
<reference evidence="2" key="1">
    <citation type="submission" date="2018-07" db="EMBL/GenBank/DDBJ databases">
        <title>Giant CbK-like Caulobacter bacteriophages have genetically divergent genomes.</title>
        <authorList>
            <person name="Wilson K.M."/>
            <person name="Ely B."/>
        </authorList>
    </citation>
    <scope>NUCLEOTIDE SEQUENCE [LARGE SCALE GENOMIC DNA]</scope>
</reference>